<evidence type="ECO:0000256" key="4">
    <source>
        <dbReference type="ARBA" id="ARBA00023136"/>
    </source>
</evidence>
<evidence type="ECO:0000313" key="9">
    <source>
        <dbReference type="Proteomes" id="UP000001029"/>
    </source>
</evidence>
<dbReference type="GO" id="GO:0012505">
    <property type="term" value="C:endomembrane system"/>
    <property type="evidence" value="ECO:0007669"/>
    <property type="project" value="UniProtKB-SubCell"/>
</dbReference>
<feature type="region of interest" description="Disordered" evidence="5">
    <location>
        <begin position="461"/>
        <end position="480"/>
    </location>
</feature>
<organism evidence="8 9">
    <name type="scientific">Elusimicrobium minutum (strain Pei191)</name>
    <dbReference type="NCBI Taxonomy" id="445932"/>
    <lineage>
        <taxon>Bacteria</taxon>
        <taxon>Pseudomonadati</taxon>
        <taxon>Elusimicrobiota</taxon>
        <taxon>Elusimicrobia</taxon>
        <taxon>Elusimicrobiales</taxon>
        <taxon>Elusimicrobiaceae</taxon>
        <taxon>Elusimicrobium</taxon>
    </lineage>
</organism>
<dbReference type="Gene3D" id="1.20.1250.20">
    <property type="entry name" value="MFS general substrate transporter like domains"/>
    <property type="match status" value="2"/>
</dbReference>
<feature type="transmembrane region" description="Helical" evidence="6">
    <location>
        <begin position="69"/>
        <end position="89"/>
    </location>
</feature>
<protein>
    <submittedName>
        <fullName evidence="8">Sugar transporter</fullName>
    </submittedName>
</protein>
<dbReference type="GO" id="GO:0005886">
    <property type="term" value="C:plasma membrane"/>
    <property type="evidence" value="ECO:0007669"/>
    <property type="project" value="TreeGrafter"/>
</dbReference>
<keyword evidence="4 6" id="KW-0472">Membrane</keyword>
<keyword evidence="8" id="KW-0762">Sugar transport</keyword>
<dbReference type="STRING" id="445932.Emin_0640"/>
<dbReference type="PANTHER" id="PTHR43826">
    <property type="entry name" value="GLUCOSE-6-PHOSPHATE EXCHANGER SLC37A4"/>
    <property type="match status" value="1"/>
</dbReference>
<evidence type="ECO:0000256" key="3">
    <source>
        <dbReference type="ARBA" id="ARBA00022989"/>
    </source>
</evidence>
<evidence type="ECO:0000256" key="1">
    <source>
        <dbReference type="ARBA" id="ARBA00004127"/>
    </source>
</evidence>
<dbReference type="InterPro" id="IPR036259">
    <property type="entry name" value="MFS_trans_sf"/>
</dbReference>
<keyword evidence="3 6" id="KW-1133">Transmembrane helix</keyword>
<comment type="subcellular location">
    <subcellularLocation>
        <location evidence="1">Endomembrane system</location>
        <topology evidence="1">Multi-pass membrane protein</topology>
    </subcellularLocation>
</comment>
<dbReference type="PROSITE" id="PS50850">
    <property type="entry name" value="MFS"/>
    <property type="match status" value="1"/>
</dbReference>
<dbReference type="InterPro" id="IPR000849">
    <property type="entry name" value="Sugar_P_transporter"/>
</dbReference>
<feature type="transmembrane region" description="Helical" evidence="6">
    <location>
        <begin position="367"/>
        <end position="383"/>
    </location>
</feature>
<dbReference type="InterPro" id="IPR051337">
    <property type="entry name" value="OPA_Antiporter"/>
</dbReference>
<proteinExistence type="predicted"/>
<dbReference type="InterPro" id="IPR011701">
    <property type="entry name" value="MFS"/>
</dbReference>
<feature type="transmembrane region" description="Helical" evidence="6">
    <location>
        <begin position="101"/>
        <end position="121"/>
    </location>
</feature>
<feature type="transmembrane region" description="Helical" evidence="6">
    <location>
        <begin position="32"/>
        <end position="49"/>
    </location>
</feature>
<keyword evidence="8" id="KW-0813">Transport</keyword>
<feature type="transmembrane region" description="Helical" evidence="6">
    <location>
        <begin position="404"/>
        <end position="428"/>
    </location>
</feature>
<dbReference type="Proteomes" id="UP000001029">
    <property type="component" value="Chromosome"/>
</dbReference>
<evidence type="ECO:0000256" key="2">
    <source>
        <dbReference type="ARBA" id="ARBA00022692"/>
    </source>
</evidence>
<gene>
    <name evidence="8" type="ordered locus">Emin_0640</name>
</gene>
<feature type="transmembrane region" description="Helical" evidence="6">
    <location>
        <begin position="273"/>
        <end position="292"/>
    </location>
</feature>
<feature type="transmembrane region" description="Helical" evidence="6">
    <location>
        <begin position="205"/>
        <end position="226"/>
    </location>
</feature>
<dbReference type="PIRSF" id="PIRSF002808">
    <property type="entry name" value="Hexose_phosphate_transp"/>
    <property type="match status" value="1"/>
</dbReference>
<dbReference type="Pfam" id="PF07690">
    <property type="entry name" value="MFS_1"/>
    <property type="match status" value="1"/>
</dbReference>
<name>B2KC68_ELUMP</name>
<reference evidence="8 9" key="1">
    <citation type="journal article" date="2009" name="Appl. Environ. Microbiol.">
        <title>Genomic analysis of 'Elusimicrobium minutum,' the first cultivated representative of the phylum 'Elusimicrobia' (formerly termite group 1).</title>
        <authorList>
            <person name="Herlemann D.P.R."/>
            <person name="Geissinger O."/>
            <person name="Ikeda-Ohtsubo W."/>
            <person name="Kunin V."/>
            <person name="Sun H."/>
            <person name="Lapidus A."/>
            <person name="Hugenholtz P."/>
            <person name="Brune A."/>
        </authorList>
    </citation>
    <scope>NUCLEOTIDE SEQUENCE [LARGE SCALE GENOMIC DNA]</scope>
    <source>
        <strain evidence="8 9">Pei191</strain>
    </source>
</reference>
<dbReference type="RefSeq" id="WP_012414810.1">
    <property type="nucleotide sequence ID" value="NC_010644.1"/>
</dbReference>
<keyword evidence="9" id="KW-1185">Reference proteome</keyword>
<evidence type="ECO:0000256" key="6">
    <source>
        <dbReference type="SAM" id="Phobius"/>
    </source>
</evidence>
<dbReference type="KEGG" id="emi:Emin_0640"/>
<dbReference type="GO" id="GO:0061513">
    <property type="term" value="F:glucose 6-phosphate:phosphate antiporter activity"/>
    <property type="evidence" value="ECO:0007669"/>
    <property type="project" value="TreeGrafter"/>
</dbReference>
<feature type="domain" description="Major facilitator superfamily (MFS) profile" evidence="7">
    <location>
        <begin position="36"/>
        <end position="459"/>
    </location>
</feature>
<dbReference type="HOGENOM" id="CLU_001265_31_0_0"/>
<evidence type="ECO:0000259" key="7">
    <source>
        <dbReference type="PROSITE" id="PS50850"/>
    </source>
</evidence>
<dbReference type="GO" id="GO:0035435">
    <property type="term" value="P:phosphate ion transmembrane transport"/>
    <property type="evidence" value="ECO:0007669"/>
    <property type="project" value="TreeGrafter"/>
</dbReference>
<dbReference type="AlphaFoldDB" id="B2KC68"/>
<dbReference type="PANTHER" id="PTHR43826:SF3">
    <property type="entry name" value="GLUCOSE-6-PHOSPHATE EXCHANGER SLC37A4"/>
    <property type="match status" value="1"/>
</dbReference>
<evidence type="ECO:0000313" key="8">
    <source>
        <dbReference type="EMBL" id="ACC98195.1"/>
    </source>
</evidence>
<keyword evidence="2 6" id="KW-0812">Transmembrane</keyword>
<accession>B2KC68</accession>
<feature type="transmembrane region" description="Helical" evidence="6">
    <location>
        <begin position="312"/>
        <end position="331"/>
    </location>
</feature>
<dbReference type="SUPFAM" id="SSF103473">
    <property type="entry name" value="MFS general substrate transporter"/>
    <property type="match status" value="1"/>
</dbReference>
<sequence>MLDKIKNIFKPMPDAVEMVKDENEIKKQYRSMRIKMFFSMYLGYVMYYFTRKNLSPVAHIFREESGITIAQYGWIGTISYFTYGVGKFLSGMLADKCNLRAFMATGLFVSSIVNLFFGYLHSFYLLAFFWGLSNAFQSMGFPPVARGLVTWFSAKERATKWTLWSSSHTVGTTAVAWLAGGLLFLVGAKFTLPVLGIQIDMSHFISWRSVFYVPGILGLLTSIYLFKTLVDKPTSIGLPSIEDFTGVKAPTTAQKEEMSYWEILKKYVLTNPYLWALAIAYVFIYYIRFVTLDWATIFLGEVKGMDKKALPFLYSIMPLIGTLGGIASGWMADRFFNGRCAPVNIIFLFILIFVVYAFYLYSGPNHLMLTAVLLGAVGFFVDGPQNLAGGVQVSRITVKESVGAACGFSGMFGYFGAMISGRGAAFIISHYGWSALYMSCAVAAFAAMIFVAIPWNKEKGDDHNNKKNETAQCEAEKKAV</sequence>
<feature type="transmembrane region" description="Helical" evidence="6">
    <location>
        <begin position="343"/>
        <end position="361"/>
    </location>
</feature>
<evidence type="ECO:0000256" key="5">
    <source>
        <dbReference type="SAM" id="MobiDB-lite"/>
    </source>
</evidence>
<feature type="transmembrane region" description="Helical" evidence="6">
    <location>
        <begin position="434"/>
        <end position="455"/>
    </location>
</feature>
<dbReference type="InterPro" id="IPR020846">
    <property type="entry name" value="MFS_dom"/>
</dbReference>
<dbReference type="EMBL" id="CP001055">
    <property type="protein sequence ID" value="ACC98195.1"/>
    <property type="molecule type" value="Genomic_DNA"/>
</dbReference>